<dbReference type="PANTHER" id="PTHR10704:SF44">
    <property type="entry name" value="LD35051P-RELATED"/>
    <property type="match status" value="1"/>
</dbReference>
<keyword evidence="2" id="KW-1185">Reference proteome</keyword>
<dbReference type="Pfam" id="PF13469">
    <property type="entry name" value="Sulfotransfer_3"/>
    <property type="match status" value="1"/>
</dbReference>
<dbReference type="PANTHER" id="PTHR10704">
    <property type="entry name" value="CARBOHYDRATE SULFOTRANSFERASE"/>
    <property type="match status" value="1"/>
</dbReference>
<dbReference type="InterPro" id="IPR051135">
    <property type="entry name" value="Gal/GlcNAc/GalNAc_ST"/>
</dbReference>
<dbReference type="InterPro" id="IPR027417">
    <property type="entry name" value="P-loop_NTPase"/>
</dbReference>
<dbReference type="VEuPathDB" id="VectorBase:LDEU007779"/>
<evidence type="ECO:0000313" key="2">
    <source>
        <dbReference type="Proteomes" id="UP000288716"/>
    </source>
</evidence>
<dbReference type="SUPFAM" id="SSF52540">
    <property type="entry name" value="P-loop containing nucleoside triphosphate hydrolases"/>
    <property type="match status" value="1"/>
</dbReference>
<reference evidence="1 2" key="1">
    <citation type="journal article" date="2018" name="Gigascience">
        <title>Genomes of trombidid mites reveal novel predicted allergens and laterally-transferred genes associated with secondary metabolism.</title>
        <authorList>
            <person name="Dong X."/>
            <person name="Chaisiri K."/>
            <person name="Xia D."/>
            <person name="Armstrong S.D."/>
            <person name="Fang Y."/>
            <person name="Donnelly M.J."/>
            <person name="Kadowaki T."/>
            <person name="McGarry J.W."/>
            <person name="Darby A.C."/>
            <person name="Makepeace B.L."/>
        </authorList>
    </citation>
    <scope>NUCLEOTIDE SEQUENCE [LARGE SCALE GENOMIC DNA]</scope>
    <source>
        <strain evidence="1">UoL-UT</strain>
    </source>
</reference>
<feature type="non-terminal residue" evidence="1">
    <location>
        <position position="141"/>
    </location>
</feature>
<proteinExistence type="predicted"/>
<protein>
    <submittedName>
        <fullName evidence="1">Carbohydrate sulfotransferase 3-like protein</fullName>
    </submittedName>
</protein>
<dbReference type="GO" id="GO:0006790">
    <property type="term" value="P:sulfur compound metabolic process"/>
    <property type="evidence" value="ECO:0007669"/>
    <property type="project" value="TreeGrafter"/>
</dbReference>
<name>A0A443S9Q8_9ACAR</name>
<dbReference type="EMBL" id="NCKV01005143">
    <property type="protein sequence ID" value="RWS24261.1"/>
    <property type="molecule type" value="Genomic_DNA"/>
</dbReference>
<dbReference type="Gene3D" id="3.40.50.300">
    <property type="entry name" value="P-loop containing nucleotide triphosphate hydrolases"/>
    <property type="match status" value="1"/>
</dbReference>
<organism evidence="1 2">
    <name type="scientific">Leptotrombidium deliense</name>
    <dbReference type="NCBI Taxonomy" id="299467"/>
    <lineage>
        <taxon>Eukaryota</taxon>
        <taxon>Metazoa</taxon>
        <taxon>Ecdysozoa</taxon>
        <taxon>Arthropoda</taxon>
        <taxon>Chelicerata</taxon>
        <taxon>Arachnida</taxon>
        <taxon>Acari</taxon>
        <taxon>Acariformes</taxon>
        <taxon>Trombidiformes</taxon>
        <taxon>Prostigmata</taxon>
        <taxon>Anystina</taxon>
        <taxon>Parasitengona</taxon>
        <taxon>Trombiculoidea</taxon>
        <taxon>Trombiculidae</taxon>
        <taxon>Leptotrombidium</taxon>
    </lineage>
</organism>
<keyword evidence="1" id="KW-0808">Transferase</keyword>
<accession>A0A443S9Q8</accession>
<gene>
    <name evidence="1" type="ORF">B4U80_13877</name>
</gene>
<dbReference type="OrthoDB" id="6138663at2759"/>
<dbReference type="Proteomes" id="UP000288716">
    <property type="component" value="Unassembled WGS sequence"/>
</dbReference>
<dbReference type="AlphaFoldDB" id="A0A443S9Q8"/>
<dbReference type="GO" id="GO:0006044">
    <property type="term" value="P:N-acetylglucosamine metabolic process"/>
    <property type="evidence" value="ECO:0007669"/>
    <property type="project" value="TreeGrafter"/>
</dbReference>
<dbReference type="GO" id="GO:0001517">
    <property type="term" value="F:N-acetylglucosamine 6-O-sulfotransferase activity"/>
    <property type="evidence" value="ECO:0007669"/>
    <property type="project" value="TreeGrafter"/>
</dbReference>
<comment type="caution">
    <text evidence="1">The sequence shown here is derived from an EMBL/GenBank/DDBJ whole genome shotgun (WGS) entry which is preliminary data.</text>
</comment>
<sequence length="141" mass="16794">MNKYLQLFYNSTQTNESAETMEKVCKTSNLHVIKLTRWTLKQAFEFVDTLNNKETAKIIHLVRDPRAIFNSRFKLDWCMKDECGDIEATCDRMIKDFETFEEMKKLYPNNLLRVKYEQLALDAVNYSRKLFRALNIKFSSD</sequence>
<dbReference type="STRING" id="299467.A0A443S9Q8"/>
<evidence type="ECO:0000313" key="1">
    <source>
        <dbReference type="EMBL" id="RWS24261.1"/>
    </source>
</evidence>